<feature type="domain" description="Mediator complex subunit MED14 N-terminal" evidence="11">
    <location>
        <begin position="50"/>
        <end position="249"/>
    </location>
</feature>
<evidence type="ECO:0000256" key="6">
    <source>
        <dbReference type="ARBA" id="ARBA00023163"/>
    </source>
</evidence>
<evidence type="ECO:0000256" key="10">
    <source>
        <dbReference type="SAM" id="MobiDB-lite"/>
    </source>
</evidence>
<name>A0A292PN15_9PEZI</name>
<comment type="similarity">
    <text evidence="2 9">Belongs to the Mediator complex subunit 14 family.</text>
</comment>
<evidence type="ECO:0000256" key="2">
    <source>
        <dbReference type="ARBA" id="ARBA00007813"/>
    </source>
</evidence>
<accession>A0A292PN15</accession>
<evidence type="ECO:0000313" key="13">
    <source>
        <dbReference type="Proteomes" id="UP001412239"/>
    </source>
</evidence>
<evidence type="ECO:0000256" key="1">
    <source>
        <dbReference type="ARBA" id="ARBA00004123"/>
    </source>
</evidence>
<dbReference type="GO" id="GO:0070847">
    <property type="term" value="C:core mediator complex"/>
    <property type="evidence" value="ECO:0007669"/>
    <property type="project" value="TreeGrafter"/>
</dbReference>
<evidence type="ECO:0000259" key="11">
    <source>
        <dbReference type="Pfam" id="PF08638"/>
    </source>
</evidence>
<evidence type="ECO:0000256" key="7">
    <source>
        <dbReference type="ARBA" id="ARBA00023242"/>
    </source>
</evidence>
<protein>
    <recommendedName>
        <fullName evidence="3 9">Mediator of RNA polymerase II transcription subunit 14</fullName>
    </recommendedName>
    <alternativeName>
        <fullName evidence="8 9">Mediator complex subunit 14</fullName>
    </alternativeName>
</protein>
<keyword evidence="4 9" id="KW-0805">Transcription regulation</keyword>
<dbReference type="EMBL" id="LN891154">
    <property type="protein sequence ID" value="CUS07998.1"/>
    <property type="molecule type" value="Genomic_DNA"/>
</dbReference>
<evidence type="ECO:0000313" key="12">
    <source>
        <dbReference type="EMBL" id="CUS07998.1"/>
    </source>
</evidence>
<dbReference type="InterPro" id="IPR055122">
    <property type="entry name" value="Med14_N"/>
</dbReference>
<proteinExistence type="inferred from homology"/>
<dbReference type="Pfam" id="PF26204">
    <property type="entry name" value="Med14_fung"/>
    <property type="match status" value="1"/>
</dbReference>
<dbReference type="GO" id="GO:0006357">
    <property type="term" value="P:regulation of transcription by RNA polymerase II"/>
    <property type="evidence" value="ECO:0007669"/>
    <property type="project" value="InterPro"/>
</dbReference>
<keyword evidence="6 9" id="KW-0804">Transcription</keyword>
<comment type="subcellular location">
    <subcellularLocation>
        <location evidence="1 9">Nucleus</location>
    </subcellularLocation>
</comment>
<comment type="subunit">
    <text evidence="9">Component of the Mediator complex.</text>
</comment>
<keyword evidence="13" id="KW-1185">Reference proteome</keyword>
<comment type="function">
    <text evidence="9">Component of the Mediator complex, a coactivator involved in the regulated transcription of nearly all RNA polymerase II-dependent genes. Mediator functions as a bridge to convey information from gene-specific regulatory proteins to the basal RNA polymerase II transcription machinery. Mediator is recruited to promoters by direct interactions with regulatory proteins and serves as a scaffold for the assembly of a functional preinitiation complex with RNA polymerase II and the general transcription factors.</text>
</comment>
<evidence type="ECO:0000256" key="5">
    <source>
        <dbReference type="ARBA" id="ARBA00023159"/>
    </source>
</evidence>
<keyword evidence="7 9" id="KW-0539">Nucleus</keyword>
<dbReference type="GO" id="GO:0003712">
    <property type="term" value="F:transcription coregulator activity"/>
    <property type="evidence" value="ECO:0007669"/>
    <property type="project" value="UniProtKB-UniRule"/>
</dbReference>
<evidence type="ECO:0000256" key="3">
    <source>
        <dbReference type="ARBA" id="ARBA00019619"/>
    </source>
</evidence>
<dbReference type="InterPro" id="IPR013947">
    <property type="entry name" value="Mediator_Med14"/>
</dbReference>
<dbReference type="Proteomes" id="UP001412239">
    <property type="component" value="Unassembled WGS sequence"/>
</dbReference>
<dbReference type="AlphaFoldDB" id="A0A292PN15"/>
<evidence type="ECO:0000256" key="4">
    <source>
        <dbReference type="ARBA" id="ARBA00023015"/>
    </source>
</evidence>
<dbReference type="PANTHER" id="PTHR12809">
    <property type="entry name" value="MEDIATOR COMPLEX SUBUNIT"/>
    <property type="match status" value="1"/>
</dbReference>
<evidence type="ECO:0000256" key="8">
    <source>
        <dbReference type="ARBA" id="ARBA00032007"/>
    </source>
</evidence>
<keyword evidence="5 9" id="KW-0010">Activator</keyword>
<dbReference type="PANTHER" id="PTHR12809:SF2">
    <property type="entry name" value="MEDIATOR OF RNA POLYMERASE II TRANSCRIPTION SUBUNIT 14"/>
    <property type="match status" value="1"/>
</dbReference>
<reference evidence="12" key="1">
    <citation type="submission" date="2015-10" db="EMBL/GenBank/DDBJ databases">
        <authorList>
            <person name="Regsiter A."/>
            <person name="william w."/>
        </authorList>
    </citation>
    <scope>NUCLEOTIDE SEQUENCE</scope>
    <source>
        <strain evidence="12">Montdore</strain>
    </source>
</reference>
<dbReference type="Pfam" id="PF08638">
    <property type="entry name" value="Med14"/>
    <property type="match status" value="1"/>
</dbReference>
<organism evidence="12 13">
    <name type="scientific">Tuber aestivum</name>
    <name type="common">summer truffle</name>
    <dbReference type="NCBI Taxonomy" id="59557"/>
    <lineage>
        <taxon>Eukaryota</taxon>
        <taxon>Fungi</taxon>
        <taxon>Dikarya</taxon>
        <taxon>Ascomycota</taxon>
        <taxon>Pezizomycotina</taxon>
        <taxon>Pezizomycetes</taxon>
        <taxon>Pezizales</taxon>
        <taxon>Tuberaceae</taxon>
        <taxon>Tuber</taxon>
    </lineage>
</organism>
<gene>
    <name evidence="12" type="ORF">GSTUAT00007904001</name>
</gene>
<sequence>MPQAMTPGGLIDASCDEFQHGTPNHSGSAPGKQTELVVRNPRLPHITQGFIELRLLVSRTVQDSHNRLQEMVSLLAEGGRSDGDKKARIIEHMLERRKQFIKLLVLTMWAKNAQAVSEVIDLKVFLDTRQEIFHKVVWNLYEVRRKMSYARYGPALDWVDGIPNPDLDTAVRVLSTGRANTAMTRRYVPPKKLTSKETLKILQDLNTLLSLRLALHEKLPPYFRDYTIASGRATFTVADEFEVDLCIGDEDPTSQLYLVDFRFLFAPSAKTLPAGRIRDEVESRGNIILKQGGLEGIYDYLHEFVMTDKICTLARQFQIMLTGRWTENLVVDMRKRTLVVQYWISRAPEGETKSWIEVGIKRGTRGRPSHLGVRWIRDGKAVHGQAVPLDVAVLSAENLIKTVIALHTKHILTLIRGRLAHLPVFPLSAMVLTAHPTDSFNSSLKLQLTPSRPAKLLIEPITGRFALHPPTTAAHAPTGVEALIIKLKFALTQEEVETRARSMGWEVLKMLNPRREELKGFFPSTTRYISYLRRKGWGKEWVIAMVLADTGQSWWVVKVHEAPSQWSMSMALEIPVHGEANATYGFLGNLEKMSSAMITLYVNQLALVEKGVQHKLQPSKVADPKLTIPDLYIRFSSLIHANWGIDVLRLTFQGLGTEGKCIVTVLGRTKEPMTQLGSTNISAADSDVSFHPQSGSYAIRFNINVGESVIEQLIEKLHRIERLIRFVAVIRRFNLPCLNVSLGRIAFTYDTESNSSAEVSFSGDREMKLHLPPRSPHIRIKGFLEHKLNVSGLETVVMALTVTLPLLLAFEKIEAAVGDRSDGHVFVLSRSVDWFRIYYRRLGVVLDWQLQCRKSVLHWFVRDAVSSNPESEVDIVGGEGRRKAEELKGIWSGEVEGDWEPLKSGAAAGLREVGALAWKIHELIYVKKGMMA</sequence>
<dbReference type="GO" id="GO:0016592">
    <property type="term" value="C:mediator complex"/>
    <property type="evidence" value="ECO:0007669"/>
    <property type="project" value="UniProtKB-UniRule"/>
</dbReference>
<evidence type="ECO:0000256" key="9">
    <source>
        <dbReference type="RuleBase" id="RU365082"/>
    </source>
</evidence>
<feature type="region of interest" description="Disordered" evidence="10">
    <location>
        <begin position="1"/>
        <end position="32"/>
    </location>
</feature>